<dbReference type="GO" id="GO:0000750">
    <property type="term" value="P:pheromone-dependent signal transduction involved in conjugation with cellular fusion"/>
    <property type="evidence" value="ECO:0007669"/>
    <property type="project" value="TreeGrafter"/>
</dbReference>
<keyword evidence="6" id="KW-0297">G-protein coupled receptor</keyword>
<evidence type="ECO:0000256" key="1">
    <source>
        <dbReference type="ARBA" id="ARBA00004141"/>
    </source>
</evidence>
<evidence type="ECO:0000256" key="7">
    <source>
        <dbReference type="ARBA" id="ARBA00023136"/>
    </source>
</evidence>
<dbReference type="GO" id="GO:0005886">
    <property type="term" value="C:plasma membrane"/>
    <property type="evidence" value="ECO:0007669"/>
    <property type="project" value="TreeGrafter"/>
</dbReference>
<evidence type="ECO:0000256" key="4">
    <source>
        <dbReference type="ARBA" id="ARBA00022692"/>
    </source>
</evidence>
<keyword evidence="7 10" id="KW-0472">Membrane</keyword>
<dbReference type="GeneID" id="92183064"/>
<sequence length="378" mass="42196">MHDTCNVVFSGVGAFLVLLPLPLHWRARNSGTLLLITWLFLGNLLGFVDDIVWWDNVNNPAPVWCDIVSKILVGLPVGISASSLCITRRLVMIASSTKVTITQRQKKIAFVVDMLLGIGLPFIVMALHYIVQAHRFDIMEGYGCQPVTWPGVPGVLAVQIWAPLLSVIASVYGVIALKFFISRRLQFQNVLRSSRSGLDNRHYIRLMALSSVDLLIGLPLTTFVLVDFSRHPRPYVSWEWLHLGWSRVDHYAASAFLTTSRQTADAILPRWFSPLLAINFFLFFGVSNDAINEYSRWIQWVTDRLSFKSRQSNDVLPIIAPNLGSTVVHPSGVEAREPSFTAAASSESPYPESKWEEDCAQKGIRGVTVSVSVESQTV</sequence>
<dbReference type="PANTHER" id="PTHR28097">
    <property type="entry name" value="PHEROMONE A FACTOR RECEPTOR"/>
    <property type="match status" value="1"/>
</dbReference>
<dbReference type="KEGG" id="kne:92183064"/>
<dbReference type="PRINTS" id="PR00899">
    <property type="entry name" value="GPCRSTE3"/>
</dbReference>
<feature type="transmembrane region" description="Helical" evidence="10">
    <location>
        <begin position="160"/>
        <end position="181"/>
    </location>
</feature>
<keyword evidence="12" id="KW-1185">Reference proteome</keyword>
<proteinExistence type="inferred from homology"/>
<protein>
    <submittedName>
        <fullName evidence="11">Uncharacterized protein</fullName>
    </submittedName>
</protein>
<feature type="transmembrane region" description="Helical" evidence="10">
    <location>
        <begin position="30"/>
        <end position="47"/>
    </location>
</feature>
<dbReference type="GO" id="GO:0004933">
    <property type="term" value="F:mating-type a-factor pheromone receptor activity"/>
    <property type="evidence" value="ECO:0007669"/>
    <property type="project" value="InterPro"/>
</dbReference>
<dbReference type="InterPro" id="IPR001546">
    <property type="entry name" value="GPCR_Pheromne_A_rcpt"/>
</dbReference>
<keyword evidence="9" id="KW-0807">Transducer</keyword>
<keyword evidence="3" id="KW-0589">Pheromone response</keyword>
<evidence type="ECO:0000313" key="11">
    <source>
        <dbReference type="EMBL" id="KAK8846719.1"/>
    </source>
</evidence>
<evidence type="ECO:0000256" key="2">
    <source>
        <dbReference type="ARBA" id="ARBA00011085"/>
    </source>
</evidence>
<accession>A0AAW0YJU3</accession>
<comment type="similarity">
    <text evidence="2">Belongs to the G-protein coupled receptor 4 family.</text>
</comment>
<feature type="transmembrane region" description="Helical" evidence="10">
    <location>
        <begin position="202"/>
        <end position="226"/>
    </location>
</feature>
<dbReference type="AlphaFoldDB" id="A0AAW0YJU3"/>
<dbReference type="RefSeq" id="XP_066800669.1">
    <property type="nucleotide sequence ID" value="XM_066948896.1"/>
</dbReference>
<organism evidence="11 12">
    <name type="scientific">Kwoniella newhampshirensis</name>
    <dbReference type="NCBI Taxonomy" id="1651941"/>
    <lineage>
        <taxon>Eukaryota</taxon>
        <taxon>Fungi</taxon>
        <taxon>Dikarya</taxon>
        <taxon>Basidiomycota</taxon>
        <taxon>Agaricomycotina</taxon>
        <taxon>Tremellomycetes</taxon>
        <taxon>Tremellales</taxon>
        <taxon>Cryptococcaceae</taxon>
        <taxon>Kwoniella</taxon>
    </lineage>
</organism>
<dbReference type="Proteomes" id="UP001388673">
    <property type="component" value="Unassembled WGS sequence"/>
</dbReference>
<dbReference type="PANTHER" id="PTHR28097:SF1">
    <property type="entry name" value="PHEROMONE A FACTOR RECEPTOR"/>
    <property type="match status" value="1"/>
</dbReference>
<gene>
    <name evidence="11" type="ORF">IAR55_005806</name>
</gene>
<reference evidence="11 12" key="1">
    <citation type="journal article" date="2024" name="bioRxiv">
        <title>Comparative genomics of Cryptococcus and Kwoniella reveals pathogenesis evolution and contrasting karyotype dynamics via intercentromeric recombination or chromosome fusion.</title>
        <authorList>
            <person name="Coelho M.A."/>
            <person name="David-Palma M."/>
            <person name="Shea T."/>
            <person name="Bowers K."/>
            <person name="McGinley-Smith S."/>
            <person name="Mohammad A.W."/>
            <person name="Gnirke A."/>
            <person name="Yurkov A.M."/>
            <person name="Nowrousian M."/>
            <person name="Sun S."/>
            <person name="Cuomo C.A."/>
            <person name="Heitman J."/>
        </authorList>
    </citation>
    <scope>NUCLEOTIDE SEQUENCE [LARGE SCALE GENOMIC DNA]</scope>
    <source>
        <strain evidence="11 12">CBS 13917</strain>
    </source>
</reference>
<keyword evidence="5 10" id="KW-1133">Transmembrane helix</keyword>
<keyword evidence="4 10" id="KW-0812">Transmembrane</keyword>
<evidence type="ECO:0000256" key="6">
    <source>
        <dbReference type="ARBA" id="ARBA00023040"/>
    </source>
</evidence>
<evidence type="ECO:0000256" key="3">
    <source>
        <dbReference type="ARBA" id="ARBA00022507"/>
    </source>
</evidence>
<feature type="transmembrane region" description="Helical" evidence="10">
    <location>
        <begin position="67"/>
        <end position="87"/>
    </location>
</feature>
<feature type="transmembrane region" description="Helical" evidence="10">
    <location>
        <begin position="271"/>
        <end position="291"/>
    </location>
</feature>
<dbReference type="EMBL" id="JBCAWK010000011">
    <property type="protein sequence ID" value="KAK8846719.1"/>
    <property type="molecule type" value="Genomic_DNA"/>
</dbReference>
<evidence type="ECO:0000256" key="10">
    <source>
        <dbReference type="SAM" id="Phobius"/>
    </source>
</evidence>
<dbReference type="InterPro" id="IPR001499">
    <property type="entry name" value="GPCR_STE3"/>
</dbReference>
<keyword evidence="8" id="KW-0675">Receptor</keyword>
<feature type="transmembrane region" description="Helical" evidence="10">
    <location>
        <begin position="108"/>
        <end position="131"/>
    </location>
</feature>
<evidence type="ECO:0000256" key="9">
    <source>
        <dbReference type="ARBA" id="ARBA00023224"/>
    </source>
</evidence>
<dbReference type="PRINTS" id="PR00900">
    <property type="entry name" value="PHEROMONEAR"/>
</dbReference>
<feature type="transmembrane region" description="Helical" evidence="10">
    <location>
        <begin position="6"/>
        <end position="23"/>
    </location>
</feature>
<dbReference type="Pfam" id="PF02076">
    <property type="entry name" value="STE3"/>
    <property type="match status" value="1"/>
</dbReference>
<evidence type="ECO:0000256" key="5">
    <source>
        <dbReference type="ARBA" id="ARBA00022989"/>
    </source>
</evidence>
<evidence type="ECO:0000256" key="8">
    <source>
        <dbReference type="ARBA" id="ARBA00023170"/>
    </source>
</evidence>
<dbReference type="CDD" id="cd14966">
    <property type="entry name" value="7tmD_STE3"/>
    <property type="match status" value="1"/>
</dbReference>
<comment type="caution">
    <text evidence="11">The sequence shown here is derived from an EMBL/GenBank/DDBJ whole genome shotgun (WGS) entry which is preliminary data.</text>
</comment>
<name>A0AAW0YJU3_9TREE</name>
<comment type="subcellular location">
    <subcellularLocation>
        <location evidence="1">Membrane</location>
        <topology evidence="1">Multi-pass membrane protein</topology>
    </subcellularLocation>
</comment>
<evidence type="ECO:0000313" key="12">
    <source>
        <dbReference type="Proteomes" id="UP001388673"/>
    </source>
</evidence>